<feature type="region of interest" description="Disordered" evidence="13">
    <location>
        <begin position="1"/>
        <end position="20"/>
    </location>
</feature>
<dbReference type="NCBIfam" id="TIGR01785">
    <property type="entry name" value="TonB-hemin"/>
    <property type="match status" value="1"/>
</dbReference>
<organism evidence="16 17">
    <name type="scientific">Mycoplana azooxidifex</name>
    <dbReference type="NCBI Taxonomy" id="1636188"/>
    <lineage>
        <taxon>Bacteria</taxon>
        <taxon>Pseudomonadati</taxon>
        <taxon>Pseudomonadota</taxon>
        <taxon>Alphaproteobacteria</taxon>
        <taxon>Hyphomicrobiales</taxon>
        <taxon>Rhizobiaceae</taxon>
        <taxon>Mycoplana</taxon>
    </lineage>
</organism>
<evidence type="ECO:0000256" key="4">
    <source>
        <dbReference type="ARBA" id="ARBA00022452"/>
    </source>
</evidence>
<name>A0A7W6D783_9HYPH</name>
<proteinExistence type="inferred from homology"/>
<dbReference type="EMBL" id="JACIEE010000001">
    <property type="protein sequence ID" value="MBB3975510.1"/>
    <property type="molecule type" value="Genomic_DNA"/>
</dbReference>
<comment type="similarity">
    <text evidence="2 11 12">Belongs to the TonB-dependent receptor family.</text>
</comment>
<dbReference type="GO" id="GO:0015232">
    <property type="term" value="F:heme transmembrane transporter activity"/>
    <property type="evidence" value="ECO:0007669"/>
    <property type="project" value="InterPro"/>
</dbReference>
<dbReference type="PROSITE" id="PS52016">
    <property type="entry name" value="TONB_DEPENDENT_REC_3"/>
    <property type="match status" value="1"/>
</dbReference>
<dbReference type="Gene3D" id="2.170.130.10">
    <property type="entry name" value="TonB-dependent receptor, plug domain"/>
    <property type="match status" value="1"/>
</dbReference>
<evidence type="ECO:0000256" key="5">
    <source>
        <dbReference type="ARBA" id="ARBA00022692"/>
    </source>
</evidence>
<keyword evidence="4 11" id="KW-1134">Transmembrane beta strand</keyword>
<feature type="compositionally biased region" description="Low complexity" evidence="13">
    <location>
        <begin position="64"/>
        <end position="79"/>
    </location>
</feature>
<reference evidence="16 17" key="1">
    <citation type="submission" date="2020-08" db="EMBL/GenBank/DDBJ databases">
        <title>Genomic Encyclopedia of Type Strains, Phase IV (KMG-IV): sequencing the most valuable type-strain genomes for metagenomic binning, comparative biology and taxonomic classification.</title>
        <authorList>
            <person name="Goeker M."/>
        </authorList>
    </citation>
    <scope>NUCLEOTIDE SEQUENCE [LARGE SCALE GENOMIC DNA]</scope>
    <source>
        <strain evidence="16 17">DSM 100211</strain>
    </source>
</reference>
<dbReference type="InterPro" id="IPR000531">
    <property type="entry name" value="Beta-barrel_TonB"/>
</dbReference>
<dbReference type="InterPro" id="IPR039426">
    <property type="entry name" value="TonB-dep_rcpt-like"/>
</dbReference>
<dbReference type="GO" id="GO:0015344">
    <property type="term" value="F:siderophore uptake transmembrane transporter activity"/>
    <property type="evidence" value="ECO:0007669"/>
    <property type="project" value="TreeGrafter"/>
</dbReference>
<sequence>MKMTEGGGWKGRPPKHVSTTGHRFASAICKSGRPTDRFRLGVSALALLMATAVPMWPALAQDAQAQDAQAQAEDQAAAEGQPANPNEPTVLEAIVVTATRLGERVFETLSGSSALSRDQLSVEMPGAPVSEIVTLIPSVSTQTSADDPGTAINMRGLQDFGRVNVLVDGARQNFQKNGHEANGTFYLDTNMLKSVEVTRGPAATVYGSGAIGGVISFTTIDADDVLQEGATKGGRVKLGFDTNGPGPTVHGEAAARIGDGADFVIAGTWFKPGDYTSGDGTEVDSAQNLRSGLAKARFRPTDDQEITLSASRYFNTFENGSTSVRNIDVTVDTLTAGYRYTPDSDFWNLSAKIYYSGTLSDQEGTGVIAGDNQSFKVGTTGLDLFNTSTFDTGAVTHEVTYGGDVFRDKVSTEDEFGSSDDLTPPGTRVAYGAFVQDKLTWEWLEVIGALRYDGYSLENDETHNDGSRLSPKLTVGVTPWDPVTFYGGYSEGYRAPALTETLIEGFHPPPVMGQFFPNPDLKPEVAHTIEAGVNLRFQDLFTGSDQLGVKLGVFRNDVDNYIDQVFIMFPIPGGYQYQNIAKARIKGFEFEASYDAGFLFAGLAGQILDGENLTTGGTLQKVPPFRAVTTLGFRALDDRLTAGTRLTVVGKKDEDLSTGFIGEAYQLVDLFAQFAINETTTANIALNNIFDREYTQYLNADPSPGFNAKASLTMKF</sequence>
<evidence type="ECO:0000259" key="14">
    <source>
        <dbReference type="Pfam" id="PF00593"/>
    </source>
</evidence>
<keyword evidence="3 11" id="KW-0813">Transport</keyword>
<dbReference type="Proteomes" id="UP000574761">
    <property type="component" value="Unassembled WGS sequence"/>
</dbReference>
<evidence type="ECO:0000256" key="9">
    <source>
        <dbReference type="ARBA" id="ARBA00023170"/>
    </source>
</evidence>
<dbReference type="AlphaFoldDB" id="A0A7W6D783"/>
<dbReference type="InterPro" id="IPR011276">
    <property type="entry name" value="TonB_haem/Hb_rcpt"/>
</dbReference>
<feature type="compositionally biased region" description="Gly residues" evidence="13">
    <location>
        <begin position="1"/>
        <end position="10"/>
    </location>
</feature>
<dbReference type="PANTHER" id="PTHR30069:SF41">
    <property type="entry name" value="HEME_HEMOPEXIN UTILIZATION PROTEIN C"/>
    <property type="match status" value="1"/>
</dbReference>
<evidence type="ECO:0000256" key="7">
    <source>
        <dbReference type="ARBA" id="ARBA00023077"/>
    </source>
</evidence>
<dbReference type="Pfam" id="PF00593">
    <property type="entry name" value="TonB_dep_Rec_b-barrel"/>
    <property type="match status" value="1"/>
</dbReference>
<accession>A0A7W6D783</accession>
<keyword evidence="10 11" id="KW-0998">Cell outer membrane</keyword>
<evidence type="ECO:0000313" key="16">
    <source>
        <dbReference type="EMBL" id="MBB3975510.1"/>
    </source>
</evidence>
<dbReference type="PANTHER" id="PTHR30069">
    <property type="entry name" value="TONB-DEPENDENT OUTER MEMBRANE RECEPTOR"/>
    <property type="match status" value="1"/>
</dbReference>
<comment type="caution">
    <text evidence="16">The sequence shown here is derived from an EMBL/GenBank/DDBJ whole genome shotgun (WGS) entry which is preliminary data.</text>
</comment>
<evidence type="ECO:0000256" key="10">
    <source>
        <dbReference type="ARBA" id="ARBA00023237"/>
    </source>
</evidence>
<evidence type="ECO:0000256" key="6">
    <source>
        <dbReference type="ARBA" id="ARBA00022729"/>
    </source>
</evidence>
<dbReference type="Pfam" id="PF07715">
    <property type="entry name" value="Plug"/>
    <property type="match status" value="1"/>
</dbReference>
<evidence type="ECO:0000256" key="13">
    <source>
        <dbReference type="SAM" id="MobiDB-lite"/>
    </source>
</evidence>
<dbReference type="InterPro" id="IPR036942">
    <property type="entry name" value="Beta-barrel_TonB_sf"/>
</dbReference>
<keyword evidence="7 12" id="KW-0798">TonB box</keyword>
<dbReference type="InterPro" id="IPR012910">
    <property type="entry name" value="Plug_dom"/>
</dbReference>
<feature type="domain" description="TonB-dependent receptor-like beta-barrel" evidence="14">
    <location>
        <begin position="283"/>
        <end position="689"/>
    </location>
</feature>
<gene>
    <name evidence="16" type="ORF">GGQ64_000686</name>
</gene>
<evidence type="ECO:0000259" key="15">
    <source>
        <dbReference type="Pfam" id="PF07715"/>
    </source>
</evidence>
<keyword evidence="9 16" id="KW-0675">Receptor</keyword>
<evidence type="ECO:0000256" key="3">
    <source>
        <dbReference type="ARBA" id="ARBA00022448"/>
    </source>
</evidence>
<keyword evidence="17" id="KW-1185">Reference proteome</keyword>
<keyword evidence="5 11" id="KW-0812">Transmembrane</keyword>
<dbReference type="CDD" id="cd01347">
    <property type="entry name" value="ligand_gated_channel"/>
    <property type="match status" value="1"/>
</dbReference>
<dbReference type="InterPro" id="IPR010949">
    <property type="entry name" value="TonB_Hb/transfer/lactofer_rcpt"/>
</dbReference>
<evidence type="ECO:0000256" key="2">
    <source>
        <dbReference type="ARBA" id="ARBA00009810"/>
    </source>
</evidence>
<comment type="subcellular location">
    <subcellularLocation>
        <location evidence="1 11">Cell outer membrane</location>
        <topology evidence="1 11">Multi-pass membrane protein</topology>
    </subcellularLocation>
</comment>
<protein>
    <submittedName>
        <fullName evidence="16">Hemoglobin/transferrin/lactoferrin receptor protein</fullName>
    </submittedName>
</protein>
<evidence type="ECO:0000313" key="17">
    <source>
        <dbReference type="Proteomes" id="UP000574761"/>
    </source>
</evidence>
<evidence type="ECO:0000256" key="8">
    <source>
        <dbReference type="ARBA" id="ARBA00023136"/>
    </source>
</evidence>
<dbReference type="GO" id="GO:0009279">
    <property type="term" value="C:cell outer membrane"/>
    <property type="evidence" value="ECO:0007669"/>
    <property type="project" value="UniProtKB-SubCell"/>
</dbReference>
<dbReference type="SUPFAM" id="SSF56935">
    <property type="entry name" value="Porins"/>
    <property type="match status" value="1"/>
</dbReference>
<dbReference type="GO" id="GO:0044718">
    <property type="term" value="P:siderophore transmembrane transport"/>
    <property type="evidence" value="ECO:0007669"/>
    <property type="project" value="TreeGrafter"/>
</dbReference>
<feature type="region of interest" description="Disordered" evidence="13">
    <location>
        <begin position="64"/>
        <end position="88"/>
    </location>
</feature>
<keyword evidence="8 11" id="KW-0472">Membrane</keyword>
<dbReference type="Gene3D" id="2.40.170.20">
    <property type="entry name" value="TonB-dependent receptor, beta-barrel domain"/>
    <property type="match status" value="1"/>
</dbReference>
<keyword evidence="6" id="KW-0732">Signal</keyword>
<evidence type="ECO:0000256" key="12">
    <source>
        <dbReference type="RuleBase" id="RU003357"/>
    </source>
</evidence>
<evidence type="ECO:0000256" key="11">
    <source>
        <dbReference type="PROSITE-ProRule" id="PRU01360"/>
    </source>
</evidence>
<dbReference type="InterPro" id="IPR037066">
    <property type="entry name" value="Plug_dom_sf"/>
</dbReference>
<dbReference type="NCBIfam" id="TIGR01786">
    <property type="entry name" value="TonB-hemlactrns"/>
    <property type="match status" value="1"/>
</dbReference>
<evidence type="ECO:0000256" key="1">
    <source>
        <dbReference type="ARBA" id="ARBA00004571"/>
    </source>
</evidence>
<feature type="domain" description="TonB-dependent receptor plug" evidence="15">
    <location>
        <begin position="107"/>
        <end position="214"/>
    </location>
</feature>